<keyword evidence="2" id="KW-0238">DNA-binding</keyword>
<dbReference type="GO" id="GO:0045892">
    <property type="term" value="P:negative regulation of DNA-templated transcription"/>
    <property type="evidence" value="ECO:0007669"/>
    <property type="project" value="TreeGrafter"/>
</dbReference>
<dbReference type="SUPFAM" id="SSF64288">
    <property type="entry name" value="Chorismate lyase-like"/>
    <property type="match status" value="1"/>
</dbReference>
<keyword evidence="3" id="KW-0804">Transcription</keyword>
<dbReference type="Gene3D" id="1.10.10.10">
    <property type="entry name" value="Winged helix-like DNA-binding domain superfamily/Winged helix DNA-binding domain"/>
    <property type="match status" value="1"/>
</dbReference>
<organism evidence="5 6">
    <name type="scientific">Turicimonas muris</name>
    <dbReference type="NCBI Taxonomy" id="1796652"/>
    <lineage>
        <taxon>Bacteria</taxon>
        <taxon>Pseudomonadati</taxon>
        <taxon>Pseudomonadota</taxon>
        <taxon>Betaproteobacteria</taxon>
        <taxon>Burkholderiales</taxon>
        <taxon>Sutterellaceae</taxon>
        <taxon>Turicimonas</taxon>
    </lineage>
</organism>
<keyword evidence="6" id="KW-1185">Reference proteome</keyword>
<evidence type="ECO:0000256" key="1">
    <source>
        <dbReference type="ARBA" id="ARBA00023015"/>
    </source>
</evidence>
<keyword evidence="1" id="KW-0805">Transcription regulation</keyword>
<dbReference type="InterPro" id="IPR011663">
    <property type="entry name" value="UTRA"/>
</dbReference>
<gene>
    <name evidence="5" type="ORF">ADH67_11610</name>
</gene>
<proteinExistence type="predicted"/>
<dbReference type="PRINTS" id="PR00035">
    <property type="entry name" value="HTHGNTR"/>
</dbReference>
<dbReference type="PANTHER" id="PTHR44846">
    <property type="entry name" value="MANNOSYL-D-GLYCERATE TRANSPORT/METABOLISM SYSTEM REPRESSOR MNGR-RELATED"/>
    <property type="match status" value="1"/>
</dbReference>
<dbReference type="InterPro" id="IPR050679">
    <property type="entry name" value="Bact_HTH_transcr_reg"/>
</dbReference>
<protein>
    <submittedName>
        <fullName evidence="5">GntR family transcriptional regulator</fullName>
    </submittedName>
</protein>
<dbReference type="GO" id="GO:0003700">
    <property type="term" value="F:DNA-binding transcription factor activity"/>
    <property type="evidence" value="ECO:0007669"/>
    <property type="project" value="InterPro"/>
</dbReference>
<evidence type="ECO:0000256" key="2">
    <source>
        <dbReference type="ARBA" id="ARBA00023125"/>
    </source>
</evidence>
<dbReference type="RefSeq" id="WP_066592420.1">
    <property type="nucleotide sequence ID" value="NZ_CAJTBZ010000045.1"/>
</dbReference>
<dbReference type="AlphaFoldDB" id="A0A227KCY8"/>
<dbReference type="PROSITE" id="PS50949">
    <property type="entry name" value="HTH_GNTR"/>
    <property type="match status" value="1"/>
</dbReference>
<evidence type="ECO:0000256" key="3">
    <source>
        <dbReference type="ARBA" id="ARBA00023163"/>
    </source>
</evidence>
<dbReference type="EMBL" id="NHMP01000010">
    <property type="protein sequence ID" value="OXE44525.1"/>
    <property type="molecule type" value="Genomic_DNA"/>
</dbReference>
<dbReference type="SMART" id="SM00345">
    <property type="entry name" value="HTH_GNTR"/>
    <property type="match status" value="1"/>
</dbReference>
<dbReference type="Pfam" id="PF07702">
    <property type="entry name" value="UTRA"/>
    <property type="match status" value="1"/>
</dbReference>
<dbReference type="Gene3D" id="3.40.1410.10">
    <property type="entry name" value="Chorismate lyase-like"/>
    <property type="match status" value="1"/>
</dbReference>
<evidence type="ECO:0000313" key="6">
    <source>
        <dbReference type="Proteomes" id="UP000214610"/>
    </source>
</evidence>
<reference evidence="6" key="1">
    <citation type="submission" date="2017-05" db="EMBL/GenBank/DDBJ databases">
        <title>Improved OligoMM genomes.</title>
        <authorList>
            <person name="Garzetti D."/>
        </authorList>
    </citation>
    <scope>NUCLEOTIDE SEQUENCE [LARGE SCALE GENOMIC DNA]</scope>
    <source>
        <strain evidence="6">YL45</strain>
    </source>
</reference>
<dbReference type="SMART" id="SM00866">
    <property type="entry name" value="UTRA"/>
    <property type="match status" value="1"/>
</dbReference>
<dbReference type="InterPro" id="IPR036390">
    <property type="entry name" value="WH_DNA-bd_sf"/>
</dbReference>
<accession>A0A227KCY8</accession>
<dbReference type="InterPro" id="IPR028978">
    <property type="entry name" value="Chorismate_lyase_/UTRA_dom_sf"/>
</dbReference>
<dbReference type="InterPro" id="IPR000524">
    <property type="entry name" value="Tscrpt_reg_HTH_GntR"/>
</dbReference>
<dbReference type="GO" id="GO:0003677">
    <property type="term" value="F:DNA binding"/>
    <property type="evidence" value="ECO:0007669"/>
    <property type="project" value="UniProtKB-KW"/>
</dbReference>
<evidence type="ECO:0000259" key="4">
    <source>
        <dbReference type="PROSITE" id="PS50949"/>
    </source>
</evidence>
<dbReference type="InterPro" id="IPR036388">
    <property type="entry name" value="WH-like_DNA-bd_sf"/>
</dbReference>
<feature type="domain" description="HTH gntR-type" evidence="4">
    <location>
        <begin position="3"/>
        <end position="71"/>
    </location>
</feature>
<dbReference type="SUPFAM" id="SSF46785">
    <property type="entry name" value="Winged helix' DNA-binding domain"/>
    <property type="match status" value="1"/>
</dbReference>
<dbReference type="Proteomes" id="UP000214610">
    <property type="component" value="Unassembled WGS sequence"/>
</dbReference>
<dbReference type="GeneID" id="78361275"/>
<sequence>MRNARWVKLADDLTAEISDGTFPLNSYLPTEMELCAKYNVSRYTVRMALDNLTKLGYIKRWPRLGSKVISLGSKPLISSASLTQFHHVSETHKRIVHLTTECIVDRTLALQLECEEQLKLLRFSNVLTDPEDKERPIVWTTVYVNAAYSRLPQMAERQPLPLLSALIEKEYGERCSQMTQKVTAVALPDEAARHLLVTPGLPSLRILRHYKSSDNKLLQITESFHPGNRFSLTLSMSNFG</sequence>
<dbReference type="Pfam" id="PF00392">
    <property type="entry name" value="GntR"/>
    <property type="match status" value="1"/>
</dbReference>
<comment type="caution">
    <text evidence="5">The sequence shown here is derived from an EMBL/GenBank/DDBJ whole genome shotgun (WGS) entry which is preliminary data.</text>
</comment>
<dbReference type="PANTHER" id="PTHR44846:SF1">
    <property type="entry name" value="MANNOSYL-D-GLYCERATE TRANSPORT_METABOLISM SYSTEM REPRESSOR MNGR-RELATED"/>
    <property type="match status" value="1"/>
</dbReference>
<name>A0A227KCY8_9BURK</name>
<dbReference type="CDD" id="cd07377">
    <property type="entry name" value="WHTH_GntR"/>
    <property type="match status" value="1"/>
</dbReference>
<evidence type="ECO:0000313" key="5">
    <source>
        <dbReference type="EMBL" id="OXE44525.1"/>
    </source>
</evidence>